<gene>
    <name evidence="2" type="ORF">AA0114_g9593</name>
</gene>
<organism evidence="2 3">
    <name type="scientific">Alternaria tenuissima</name>
    <dbReference type="NCBI Taxonomy" id="119927"/>
    <lineage>
        <taxon>Eukaryota</taxon>
        <taxon>Fungi</taxon>
        <taxon>Dikarya</taxon>
        <taxon>Ascomycota</taxon>
        <taxon>Pezizomycotina</taxon>
        <taxon>Dothideomycetes</taxon>
        <taxon>Pleosporomycetidae</taxon>
        <taxon>Pleosporales</taxon>
        <taxon>Pleosporineae</taxon>
        <taxon>Pleosporaceae</taxon>
        <taxon>Alternaria</taxon>
        <taxon>Alternaria sect. Alternaria</taxon>
        <taxon>Alternaria alternata complex</taxon>
    </lineage>
</organism>
<reference evidence="3" key="1">
    <citation type="journal article" date="2019" name="bioRxiv">
        <title>Genomics, evolutionary history and diagnostics of the Alternaria alternata species group including apple and Asian pear pathotypes.</title>
        <authorList>
            <person name="Armitage A.D."/>
            <person name="Cockerton H.M."/>
            <person name="Sreenivasaprasad S."/>
            <person name="Woodhall J.W."/>
            <person name="Lane C.R."/>
            <person name="Harrison R.J."/>
            <person name="Clarkson J.P."/>
        </authorList>
    </citation>
    <scope>NUCLEOTIDE SEQUENCE [LARGE SCALE GENOMIC DNA]</scope>
    <source>
        <strain evidence="3">FERA 1082</strain>
    </source>
</reference>
<accession>A0A4V1WLV8</accession>
<dbReference type="AlphaFoldDB" id="A0A4V1WLV8"/>
<feature type="compositionally biased region" description="Basic and acidic residues" evidence="1">
    <location>
        <begin position="1"/>
        <end position="11"/>
    </location>
</feature>
<comment type="caution">
    <text evidence="2">The sequence shown here is derived from an EMBL/GenBank/DDBJ whole genome shotgun (WGS) entry which is preliminary data.</text>
</comment>
<feature type="compositionally biased region" description="Basic and acidic residues" evidence="1">
    <location>
        <begin position="59"/>
        <end position="68"/>
    </location>
</feature>
<proteinExistence type="predicted"/>
<sequence>MAGQTRDRDEQPQASLQDHLQSGKRHLPRQLSRPPQPRSASIVAPPYQPPPRATKPSRRHDEIDRLWK</sequence>
<dbReference type="EMBL" id="PDXA01000038">
    <property type="protein sequence ID" value="RYN44928.1"/>
    <property type="molecule type" value="Genomic_DNA"/>
</dbReference>
<protein>
    <submittedName>
        <fullName evidence="2">Uncharacterized protein</fullName>
    </submittedName>
</protein>
<feature type="region of interest" description="Disordered" evidence="1">
    <location>
        <begin position="1"/>
        <end position="68"/>
    </location>
</feature>
<evidence type="ECO:0000313" key="2">
    <source>
        <dbReference type="EMBL" id="RYN44928.1"/>
    </source>
</evidence>
<evidence type="ECO:0000313" key="3">
    <source>
        <dbReference type="Proteomes" id="UP000292402"/>
    </source>
</evidence>
<evidence type="ECO:0000256" key="1">
    <source>
        <dbReference type="SAM" id="MobiDB-lite"/>
    </source>
</evidence>
<dbReference type="Proteomes" id="UP000292402">
    <property type="component" value="Unassembled WGS sequence"/>
</dbReference>
<name>A0A4V1WLV8_9PLEO</name>